<feature type="transmembrane region" description="Helical" evidence="6">
    <location>
        <begin position="98"/>
        <end position="120"/>
    </location>
</feature>
<evidence type="ECO:0000256" key="5">
    <source>
        <dbReference type="ARBA" id="ARBA00023136"/>
    </source>
</evidence>
<dbReference type="InterPro" id="IPR030923">
    <property type="entry name" value="LptG"/>
</dbReference>
<dbReference type="AlphaFoldDB" id="A0A5S9NF49"/>
<organism evidence="7 8">
    <name type="scientific">Starkeya nomas</name>
    <dbReference type="NCBI Taxonomy" id="2666134"/>
    <lineage>
        <taxon>Bacteria</taxon>
        <taxon>Pseudomonadati</taxon>
        <taxon>Pseudomonadota</taxon>
        <taxon>Alphaproteobacteria</taxon>
        <taxon>Hyphomicrobiales</taxon>
        <taxon>Xanthobacteraceae</taxon>
        <taxon>Starkeya</taxon>
    </lineage>
</organism>
<dbReference type="GO" id="GO:0015920">
    <property type="term" value="P:lipopolysaccharide transport"/>
    <property type="evidence" value="ECO:0007669"/>
    <property type="project" value="TreeGrafter"/>
</dbReference>
<dbReference type="EMBL" id="CACSAS010000001">
    <property type="protein sequence ID" value="CAA0088986.1"/>
    <property type="molecule type" value="Genomic_DNA"/>
</dbReference>
<dbReference type="InterPro" id="IPR005495">
    <property type="entry name" value="LptG/LptF_permease"/>
</dbReference>
<proteinExistence type="predicted"/>
<evidence type="ECO:0000313" key="8">
    <source>
        <dbReference type="Proteomes" id="UP000433050"/>
    </source>
</evidence>
<dbReference type="PANTHER" id="PTHR33529">
    <property type="entry name" value="SLR0882 PROTEIN-RELATED"/>
    <property type="match status" value="1"/>
</dbReference>
<accession>A0A5S9NF49</accession>
<sequence length="361" mass="39417">MIGRTLGVYFGRRFLSSVLGIFVGCAGLIMLIDLLELSRRVGERDVDFGTLALLVFYRMPFFTEQLLPFAVLFGAIGTFLTLSRRLELVVARAAGISAWQFIAPACLLAVLLGVFSTTVYNPASAEFKDRASRMEAEIFNRQTGLFSTTTGGFWMRQQSVDGQAIIQAAATGNGGRELTGVNVFLFDDHDKLIERIEARRAVLDVGAWRLENARVLTPGIGLQEYEVYMLATNLTPNQVQETLQSDTVPFWDLPAAIDAATRVGFGAERYRLQYQSLLARPMLLLAMVLIAASVSLRVFRFGGIGQTILGGVTAGFLLYVSTKLAEDLGEAGIVHPVIAAWFPAVVGALMGVLILLHREDG</sequence>
<dbReference type="Pfam" id="PF03739">
    <property type="entry name" value="LptF_LptG"/>
    <property type="match status" value="1"/>
</dbReference>
<keyword evidence="3 6" id="KW-0812">Transmembrane</keyword>
<keyword evidence="4 6" id="KW-1133">Transmembrane helix</keyword>
<dbReference type="RefSeq" id="WP_144342977.1">
    <property type="nucleotide sequence ID" value="NZ_CACSAS010000001.1"/>
</dbReference>
<dbReference type="PROSITE" id="PS51257">
    <property type="entry name" value="PROKAR_LIPOPROTEIN"/>
    <property type="match status" value="1"/>
</dbReference>
<name>A0A5S9NF49_9HYPH</name>
<feature type="transmembrane region" description="Helical" evidence="6">
    <location>
        <begin position="66"/>
        <end position="86"/>
    </location>
</feature>
<dbReference type="Proteomes" id="UP000433050">
    <property type="component" value="Unassembled WGS sequence"/>
</dbReference>
<evidence type="ECO:0000256" key="1">
    <source>
        <dbReference type="ARBA" id="ARBA00004651"/>
    </source>
</evidence>
<evidence type="ECO:0000256" key="3">
    <source>
        <dbReference type="ARBA" id="ARBA00022692"/>
    </source>
</evidence>
<keyword evidence="2" id="KW-1003">Cell membrane</keyword>
<evidence type="ECO:0000256" key="2">
    <source>
        <dbReference type="ARBA" id="ARBA00022475"/>
    </source>
</evidence>
<evidence type="ECO:0000313" key="7">
    <source>
        <dbReference type="EMBL" id="CAA0088986.1"/>
    </source>
</evidence>
<dbReference type="NCBIfam" id="TIGR04408">
    <property type="entry name" value="LptG_lptG"/>
    <property type="match status" value="1"/>
</dbReference>
<gene>
    <name evidence="7" type="primary">lptG</name>
    <name evidence="7" type="ORF">STARVERO_00834</name>
</gene>
<evidence type="ECO:0000256" key="4">
    <source>
        <dbReference type="ARBA" id="ARBA00022989"/>
    </source>
</evidence>
<feature type="transmembrane region" description="Helical" evidence="6">
    <location>
        <begin position="333"/>
        <end position="356"/>
    </location>
</feature>
<comment type="subcellular location">
    <subcellularLocation>
        <location evidence="1">Cell membrane</location>
        <topology evidence="1">Multi-pass membrane protein</topology>
    </subcellularLocation>
</comment>
<keyword evidence="8" id="KW-1185">Reference proteome</keyword>
<reference evidence="7 8" key="1">
    <citation type="submission" date="2019-12" db="EMBL/GenBank/DDBJ databases">
        <authorList>
            <person name="Reyes-Prieto M."/>
        </authorList>
    </citation>
    <scope>NUCLEOTIDE SEQUENCE [LARGE SCALE GENOMIC DNA]</scope>
    <source>
        <strain evidence="7">HF14-78462</strain>
    </source>
</reference>
<evidence type="ECO:0000256" key="6">
    <source>
        <dbReference type="SAM" id="Phobius"/>
    </source>
</evidence>
<feature type="transmembrane region" description="Helical" evidence="6">
    <location>
        <begin position="277"/>
        <end position="298"/>
    </location>
</feature>
<dbReference type="GO" id="GO:0055085">
    <property type="term" value="P:transmembrane transport"/>
    <property type="evidence" value="ECO:0007669"/>
    <property type="project" value="InterPro"/>
</dbReference>
<dbReference type="GO" id="GO:0043190">
    <property type="term" value="C:ATP-binding cassette (ABC) transporter complex"/>
    <property type="evidence" value="ECO:0007669"/>
    <property type="project" value="InterPro"/>
</dbReference>
<dbReference type="PANTHER" id="PTHR33529:SF2">
    <property type="entry name" value="LIPOPOLYSACCHARIDE EXPORT SYSTEM PERMEASE PROTEIN LPTG"/>
    <property type="match status" value="1"/>
</dbReference>
<protein>
    <submittedName>
        <fullName evidence="7">Lipopolysaccharide export system permease protein LptG</fullName>
    </submittedName>
</protein>
<keyword evidence="5 6" id="KW-0472">Membrane</keyword>
<feature type="transmembrane region" description="Helical" evidence="6">
    <location>
        <begin position="304"/>
        <end position="321"/>
    </location>
</feature>
<feature type="transmembrane region" description="Helical" evidence="6">
    <location>
        <begin position="14"/>
        <end position="35"/>
    </location>
</feature>